<dbReference type="PANTHER" id="PTHR10625">
    <property type="entry name" value="HISTONE DEACETYLASE HDAC1-RELATED"/>
    <property type="match status" value="1"/>
</dbReference>
<dbReference type="AlphaFoldDB" id="A0AAV8UTN2"/>
<comment type="caution">
    <text evidence="12">The sequence shown here is derived from an EMBL/GenBank/DDBJ whole genome shotgun (WGS) entry which is preliminary data.</text>
</comment>
<dbReference type="FunFam" id="3.40.800.20:FF:000001">
    <property type="entry name" value="Histone deacetylase"/>
    <property type="match status" value="1"/>
</dbReference>
<evidence type="ECO:0000256" key="9">
    <source>
        <dbReference type="ARBA" id="ARBA00061569"/>
    </source>
</evidence>
<feature type="compositionally biased region" description="Pro residues" evidence="10">
    <location>
        <begin position="703"/>
        <end position="714"/>
    </location>
</feature>
<name>A0AAV8UTN2_9RHOD</name>
<dbReference type="EC" id="3.5.1.98" evidence="2"/>
<feature type="compositionally biased region" description="Basic and acidic residues" evidence="10">
    <location>
        <begin position="557"/>
        <end position="607"/>
    </location>
</feature>
<protein>
    <recommendedName>
        <fullName evidence="2">histone deacetylase</fullName>
        <ecNumber evidence="2">3.5.1.98</ecNumber>
    </recommendedName>
</protein>
<dbReference type="InterPro" id="IPR000286">
    <property type="entry name" value="HDACs"/>
</dbReference>
<keyword evidence="8" id="KW-0539">Nucleus</keyword>
<dbReference type="SUPFAM" id="SSF52768">
    <property type="entry name" value="Arginase/deacetylase"/>
    <property type="match status" value="1"/>
</dbReference>
<dbReference type="InterPro" id="IPR003084">
    <property type="entry name" value="HDAC_I/II"/>
</dbReference>
<evidence type="ECO:0000256" key="2">
    <source>
        <dbReference type="ARBA" id="ARBA00012111"/>
    </source>
</evidence>
<evidence type="ECO:0000256" key="6">
    <source>
        <dbReference type="ARBA" id="ARBA00023015"/>
    </source>
</evidence>
<evidence type="ECO:0000256" key="4">
    <source>
        <dbReference type="ARBA" id="ARBA00022801"/>
    </source>
</evidence>
<keyword evidence="13" id="KW-1185">Reference proteome</keyword>
<evidence type="ECO:0000256" key="10">
    <source>
        <dbReference type="SAM" id="MobiDB-lite"/>
    </source>
</evidence>
<evidence type="ECO:0000256" key="3">
    <source>
        <dbReference type="ARBA" id="ARBA00022491"/>
    </source>
</evidence>
<feature type="compositionally biased region" description="Pro residues" evidence="10">
    <location>
        <begin position="525"/>
        <end position="534"/>
    </location>
</feature>
<feature type="domain" description="Histone deacetylase" evidence="11">
    <location>
        <begin position="26"/>
        <end position="314"/>
    </location>
</feature>
<keyword evidence="5" id="KW-0156">Chromatin regulator</keyword>
<keyword evidence="6" id="KW-0805">Transcription regulation</keyword>
<evidence type="ECO:0000313" key="12">
    <source>
        <dbReference type="EMBL" id="KAJ8905916.1"/>
    </source>
</evidence>
<keyword evidence="4" id="KW-0378">Hydrolase</keyword>
<dbReference type="PANTHER" id="PTHR10625:SF10">
    <property type="entry name" value="HISTONE DEACETYLASE HDAC1"/>
    <property type="match status" value="1"/>
</dbReference>
<dbReference type="GO" id="GO:0031507">
    <property type="term" value="P:heterochromatin formation"/>
    <property type="evidence" value="ECO:0007669"/>
    <property type="project" value="TreeGrafter"/>
</dbReference>
<comment type="similarity">
    <text evidence="9">Belongs to the histone deacetylase family. HD Type 1 subfamily.</text>
</comment>
<dbReference type="PRINTS" id="PR01270">
    <property type="entry name" value="HDASUPER"/>
</dbReference>
<dbReference type="PRINTS" id="PR01271">
    <property type="entry name" value="HISDACETLASE"/>
</dbReference>
<dbReference type="EMBL" id="JAMWBK010000004">
    <property type="protein sequence ID" value="KAJ8905916.1"/>
    <property type="molecule type" value="Genomic_DNA"/>
</dbReference>
<accession>A0AAV8UTN2</accession>
<feature type="compositionally biased region" description="Basic and acidic residues" evidence="10">
    <location>
        <begin position="618"/>
        <end position="629"/>
    </location>
</feature>
<dbReference type="Proteomes" id="UP001157974">
    <property type="component" value="Unassembled WGS sequence"/>
</dbReference>
<feature type="compositionally biased region" description="Basic and acidic residues" evidence="10">
    <location>
        <begin position="874"/>
        <end position="915"/>
    </location>
</feature>
<feature type="compositionally biased region" description="Basic and acidic residues" evidence="10">
    <location>
        <begin position="840"/>
        <end position="862"/>
    </location>
</feature>
<evidence type="ECO:0000256" key="1">
    <source>
        <dbReference type="ARBA" id="ARBA00004123"/>
    </source>
</evidence>
<comment type="subcellular location">
    <subcellularLocation>
        <location evidence="1">Nucleus</location>
    </subcellularLocation>
</comment>
<evidence type="ECO:0000313" key="13">
    <source>
        <dbReference type="Proteomes" id="UP001157974"/>
    </source>
</evidence>
<gene>
    <name evidence="12" type="ORF">NDN08_002418</name>
</gene>
<dbReference type="GO" id="GO:0141221">
    <property type="term" value="F:histone deacetylase activity, hydrolytic mechanism"/>
    <property type="evidence" value="ECO:0007669"/>
    <property type="project" value="UniProtKB-EC"/>
</dbReference>
<sequence length="963" mass="103947">MAATTKRKVSYYYDGEVGNFYYAQGHPMKPHRVRMTHELIVAYGMFNRMEVLTPPRAVERELTRFHADEYINFLKTITPETARENQNTLQRFNVVEDCPVFDGLWDFCQIAGGGSLAGASRLNSGFADIAVNWAGGLHHAKKAEASGFCYINDCVLGILELLKVHARVLYVDIDIHHGDGVEEAFYTTDRVMTVSFHKFGDYFPGTGDVGDFGNGQGLHYSVNFPLQDGIDDESYREVFEPIMTKVMEWYRPGAVVLQCGADSLSGDRLGSFNLSLRGHSQCVDFFKRYDVPLLLLGGGGYTIRNVARCWAFETSRAINMELSDDLPYNKYVEFYGPEFRLHLTPSNMENLNSREYLENVKAKVLESLRHLPAAPSVQFHNAPNPMNVVDPDSAKGVEVNATPKSKDPYFDSDAEDDEDEEYSNALSHAKRRSLLTRDVPSSPPNGKAPPPPPEIRPPPQPEERPVETAAMETGPDALSGVSNGISSAATPAPASETKADGLEEEQPAQEKVPMEMDEAPVEEPAAPPVAPPAAPNVQAKEDEDMVATAEPGISEDDNGKGGENENQKVAQDESKTVGSEIKADEPSPLILKKESEAVEESTAKEPDGEPADAMDVEPSVKNELVEQPERIPTSTSDLPESPVPPVKSTEVPVKTEDNAVTEPVAMDTEPQSKGEEAPASTDLDTVETDGSRTGTAKESSQEVPPPEVPPPSETPQPSEEPAEMDIKEESAAESASNGGVPEDAFEAAVERAEPSGSASSGAEEVEPKATEAVATQDGYFGPSISVPEAAEAKKEPDTENAAGAPDPPSAPMDVDSNERPDEAAEGKETEDVAEALSAMDSKDHEPEVEEKAEKEEVADVKPMEASPPAAESTESLKKAEPLGEAADVPKADEGKSEIQKREDAKDNNDPKHEKSVGGSGEDPLKSSSDGSVEAERKPDDGLQTHDTKAPDPVASEVPEQKDG</sequence>
<evidence type="ECO:0000256" key="7">
    <source>
        <dbReference type="ARBA" id="ARBA00023163"/>
    </source>
</evidence>
<organism evidence="12 13">
    <name type="scientific">Rhodosorus marinus</name>
    <dbReference type="NCBI Taxonomy" id="101924"/>
    <lineage>
        <taxon>Eukaryota</taxon>
        <taxon>Rhodophyta</taxon>
        <taxon>Stylonematophyceae</taxon>
        <taxon>Stylonematales</taxon>
        <taxon>Stylonemataceae</taxon>
        <taxon>Rhodosorus</taxon>
    </lineage>
</organism>
<evidence type="ECO:0000256" key="8">
    <source>
        <dbReference type="ARBA" id="ARBA00023242"/>
    </source>
</evidence>
<dbReference type="InterPro" id="IPR037138">
    <property type="entry name" value="His_deacetylse_dom_sf"/>
</dbReference>
<proteinExistence type="inferred from homology"/>
<keyword evidence="3" id="KW-0678">Repressor</keyword>
<feature type="compositionally biased region" description="Low complexity" evidence="10">
    <location>
        <begin position="486"/>
        <end position="496"/>
    </location>
</feature>
<feature type="compositionally biased region" description="Basic and acidic residues" evidence="10">
    <location>
        <begin position="816"/>
        <end position="830"/>
    </location>
</feature>
<dbReference type="Gene3D" id="3.40.800.20">
    <property type="entry name" value="Histone deacetylase domain"/>
    <property type="match status" value="1"/>
</dbReference>
<feature type="compositionally biased region" description="Pro residues" evidence="10">
    <location>
        <begin position="441"/>
        <end position="460"/>
    </location>
</feature>
<dbReference type="InterPro" id="IPR023801">
    <property type="entry name" value="His_deacetylse_dom"/>
</dbReference>
<dbReference type="Pfam" id="PF00850">
    <property type="entry name" value="Hist_deacetyl"/>
    <property type="match status" value="1"/>
</dbReference>
<reference evidence="12 13" key="1">
    <citation type="journal article" date="2023" name="Nat. Commun.">
        <title>Origin of minicircular mitochondrial genomes in red algae.</title>
        <authorList>
            <person name="Lee Y."/>
            <person name="Cho C.H."/>
            <person name="Lee Y.M."/>
            <person name="Park S.I."/>
            <person name="Yang J.H."/>
            <person name="West J.A."/>
            <person name="Bhattacharya D."/>
            <person name="Yoon H.S."/>
        </authorList>
    </citation>
    <scope>NUCLEOTIDE SEQUENCE [LARGE SCALE GENOMIC DNA]</scope>
    <source>
        <strain evidence="12 13">CCMP1338</strain>
        <tissue evidence="12">Whole cell</tissue>
    </source>
</reference>
<evidence type="ECO:0000256" key="5">
    <source>
        <dbReference type="ARBA" id="ARBA00022853"/>
    </source>
</evidence>
<feature type="compositionally biased region" description="Acidic residues" evidence="10">
    <location>
        <begin position="410"/>
        <end position="422"/>
    </location>
</feature>
<dbReference type="InterPro" id="IPR023696">
    <property type="entry name" value="Ureohydrolase_dom_sf"/>
</dbReference>
<dbReference type="GO" id="GO:0016581">
    <property type="term" value="C:NuRD complex"/>
    <property type="evidence" value="ECO:0007669"/>
    <property type="project" value="TreeGrafter"/>
</dbReference>
<evidence type="ECO:0000259" key="11">
    <source>
        <dbReference type="Pfam" id="PF00850"/>
    </source>
</evidence>
<feature type="region of interest" description="Disordered" evidence="10">
    <location>
        <begin position="376"/>
        <end position="963"/>
    </location>
</feature>
<feature type="compositionally biased region" description="Basic and acidic residues" evidence="10">
    <location>
        <begin position="933"/>
        <end position="949"/>
    </location>
</feature>
<keyword evidence="7" id="KW-0804">Transcription</keyword>